<sequence>MKNHGPKDVKEPAADDREKGGPVRTKAVNRRDLVDNSATGE</sequence>
<organism evidence="2 3">
    <name type="scientific">Candidatus Saccharicenans subterraneus</name>
    <dbReference type="NCBI Taxonomy" id="2508984"/>
    <lineage>
        <taxon>Bacteria</taxon>
        <taxon>Candidatus Aminicenantota</taxon>
        <taxon>Candidatus Aminicenantia</taxon>
        <taxon>Candidatus Aminicenantales</taxon>
        <taxon>Candidatus Saccharicenantaceae</taxon>
        <taxon>Candidatus Saccharicenans</taxon>
    </lineage>
</organism>
<dbReference type="Proteomes" id="UP000257323">
    <property type="component" value="Unassembled WGS sequence"/>
</dbReference>
<accession>A0A3E2BJA2</accession>
<evidence type="ECO:0000256" key="1">
    <source>
        <dbReference type="SAM" id="MobiDB-lite"/>
    </source>
</evidence>
<gene>
    <name evidence="2" type="ORF">OP8BY_2446</name>
</gene>
<name>A0A3E2BJA2_9BACT</name>
<protein>
    <submittedName>
        <fullName evidence="2">Uncharacterized protein</fullName>
    </submittedName>
</protein>
<reference evidence="2 3" key="1">
    <citation type="submission" date="2018-08" db="EMBL/GenBank/DDBJ databases">
        <title>Genome analysis of the thermophilic bacterium of the candidate phylum Aminicenantes from deep subsurface aquifer revealed its physiology and ecological role.</title>
        <authorList>
            <person name="Kadnikov V.V."/>
            <person name="Mardanov A.V."/>
            <person name="Beletsky A.V."/>
            <person name="Karnachuk O.V."/>
            <person name="Ravin N.V."/>
        </authorList>
    </citation>
    <scope>NUCLEOTIDE SEQUENCE [LARGE SCALE GENOMIC DNA]</scope>
    <source>
        <strain evidence="2">BY38</strain>
    </source>
</reference>
<proteinExistence type="predicted"/>
<dbReference type="EMBL" id="QUAH01000022">
    <property type="protein sequence ID" value="RFT14717.1"/>
    <property type="molecule type" value="Genomic_DNA"/>
</dbReference>
<dbReference type="AlphaFoldDB" id="A0A3E2BJA2"/>
<evidence type="ECO:0000313" key="2">
    <source>
        <dbReference type="EMBL" id="RFT14717.1"/>
    </source>
</evidence>
<comment type="caution">
    <text evidence="2">The sequence shown here is derived from an EMBL/GenBank/DDBJ whole genome shotgun (WGS) entry which is preliminary data.</text>
</comment>
<evidence type="ECO:0000313" key="3">
    <source>
        <dbReference type="Proteomes" id="UP000257323"/>
    </source>
</evidence>
<feature type="compositionally biased region" description="Basic and acidic residues" evidence="1">
    <location>
        <begin position="1"/>
        <end position="21"/>
    </location>
</feature>
<feature type="region of interest" description="Disordered" evidence="1">
    <location>
        <begin position="1"/>
        <end position="41"/>
    </location>
</feature>